<dbReference type="eggNOG" id="ENOG5031EZF">
    <property type="taxonomic scope" value="Bacteria"/>
</dbReference>
<sequence length="410" mass="45362">MESSSRPLRILAICLGIIVILALIVNFAVNYLANKLAHSIVNEHETNLNFLMDVRALPYPKITISNLVYTYQGKTALSVGKAYLDFSLFDLFKKQLHIYHIYVDKVSLNLPNFPQTKKKQPSSPEEKSQNENETTSTPQEEKPANQATKALNNFTVDVIDLNHLNIIYASSPKDSSIYIDTIKVNLLSSENNQFQIAVNTNYHEQPLQAKILLQFEKGNLNFDGNLTLANNQVAMTAEYKQGQLRSQIKGTLNNPKALELIIAIAAQKLPTQFDATLQGDSQQITIAPIQIQYPAAAIQADLNFTTKAPLKGNLTIPETLLEQLAAGEPSPNCPLPHMATEIIKGIRMDLQMTIVPTNADLNAARKTLIQIVPSGISLENGILPANLQQNFLSCFNYQLQNTSGTVHIEG</sequence>
<reference evidence="3 4" key="1">
    <citation type="submission" date="2014-06" db="EMBL/GenBank/DDBJ databases">
        <authorList>
            <person name="Urmite Genomes Urmite Genomes"/>
        </authorList>
    </citation>
    <scope>NUCLEOTIDE SEQUENCE [LARGE SCALE GENOMIC DNA]</scope>
</reference>
<evidence type="ECO:0000313" key="4">
    <source>
        <dbReference type="Proteomes" id="UP000044071"/>
    </source>
</evidence>
<protein>
    <recommendedName>
        <fullName evidence="5">AsmA domain-containing protein</fullName>
    </recommendedName>
</protein>
<evidence type="ECO:0000256" key="1">
    <source>
        <dbReference type="SAM" id="MobiDB-lite"/>
    </source>
</evidence>
<gene>
    <name evidence="3" type="ORF">BN59_00158</name>
</gene>
<dbReference type="OrthoDB" id="5657149at2"/>
<dbReference type="STRING" id="1034943.BN59_00158"/>
<name>A0A078KW22_9GAMM</name>
<keyword evidence="4" id="KW-1185">Reference proteome</keyword>
<organism evidence="3 4">
    <name type="scientific">Legionella massiliensis</name>
    <dbReference type="NCBI Taxonomy" id="1034943"/>
    <lineage>
        <taxon>Bacteria</taxon>
        <taxon>Pseudomonadati</taxon>
        <taxon>Pseudomonadota</taxon>
        <taxon>Gammaproteobacteria</taxon>
        <taxon>Legionellales</taxon>
        <taxon>Legionellaceae</taxon>
        <taxon>Legionella</taxon>
    </lineage>
</organism>
<keyword evidence="2" id="KW-0812">Transmembrane</keyword>
<dbReference type="EMBL" id="CCSB01000001">
    <property type="protein sequence ID" value="CDZ75898.1"/>
    <property type="molecule type" value="Genomic_DNA"/>
</dbReference>
<evidence type="ECO:0000256" key="2">
    <source>
        <dbReference type="SAM" id="Phobius"/>
    </source>
</evidence>
<feature type="region of interest" description="Disordered" evidence="1">
    <location>
        <begin position="114"/>
        <end position="146"/>
    </location>
</feature>
<evidence type="ECO:0000313" key="3">
    <source>
        <dbReference type="EMBL" id="CDZ75898.1"/>
    </source>
</evidence>
<accession>A0A078KW22</accession>
<keyword evidence="2" id="KW-1133">Transmembrane helix</keyword>
<proteinExistence type="predicted"/>
<evidence type="ECO:0008006" key="5">
    <source>
        <dbReference type="Google" id="ProtNLM"/>
    </source>
</evidence>
<dbReference type="Proteomes" id="UP000044071">
    <property type="component" value="Unassembled WGS sequence"/>
</dbReference>
<keyword evidence="2" id="KW-0472">Membrane</keyword>
<dbReference type="AlphaFoldDB" id="A0A078KW22"/>
<feature type="transmembrane region" description="Helical" evidence="2">
    <location>
        <begin position="12"/>
        <end position="33"/>
    </location>
</feature>